<keyword evidence="3" id="KW-1185">Reference proteome</keyword>
<comment type="caution">
    <text evidence="2">The sequence shown here is derived from an EMBL/GenBank/DDBJ whole genome shotgun (WGS) entry which is preliminary data.</text>
</comment>
<protein>
    <submittedName>
        <fullName evidence="2">Uncharacterized protein</fullName>
    </submittedName>
</protein>
<name>A0AAW7JGI6_9BACT</name>
<reference evidence="2" key="1">
    <citation type="submission" date="2023-06" db="EMBL/GenBank/DDBJ databases">
        <authorList>
            <person name="Zeman M."/>
            <person name="Kubasova T."/>
            <person name="Jahodarova E."/>
            <person name="Nykrynova M."/>
            <person name="Rychlik I."/>
        </authorList>
    </citation>
    <scope>NUCLEOTIDE SEQUENCE</scope>
    <source>
        <strain evidence="2">ET15</strain>
        <strain evidence="1">ET37</strain>
    </source>
</reference>
<evidence type="ECO:0000313" key="4">
    <source>
        <dbReference type="Proteomes" id="UP001168478"/>
    </source>
</evidence>
<proteinExistence type="predicted"/>
<organism evidence="2 4">
    <name type="scientific">Leyella lascolaii</name>
    <dbReference type="NCBI Taxonomy" id="1776379"/>
    <lineage>
        <taxon>Bacteria</taxon>
        <taxon>Pseudomonadati</taxon>
        <taxon>Bacteroidota</taxon>
        <taxon>Bacteroidia</taxon>
        <taxon>Bacteroidales</taxon>
        <taxon>Prevotellaceae</taxon>
        <taxon>Leyella</taxon>
    </lineage>
</organism>
<dbReference type="Proteomes" id="UP001168478">
    <property type="component" value="Unassembled WGS sequence"/>
</dbReference>
<dbReference type="Proteomes" id="UP001167831">
    <property type="component" value="Unassembled WGS sequence"/>
</dbReference>
<evidence type="ECO:0000313" key="1">
    <source>
        <dbReference type="EMBL" id="MDN0022394.1"/>
    </source>
</evidence>
<dbReference type="AlphaFoldDB" id="A0AAW7JGI6"/>
<dbReference type="RefSeq" id="WP_289824953.1">
    <property type="nucleotide sequence ID" value="NZ_JAUEIE010000003.1"/>
</dbReference>
<dbReference type="EMBL" id="JAUEIF010000003">
    <property type="protein sequence ID" value="MDN0024993.1"/>
    <property type="molecule type" value="Genomic_DNA"/>
</dbReference>
<evidence type="ECO:0000313" key="2">
    <source>
        <dbReference type="EMBL" id="MDN0024993.1"/>
    </source>
</evidence>
<reference evidence="2" key="2">
    <citation type="submission" date="2023-08" db="EMBL/GenBank/DDBJ databases">
        <title>Identification and characterization of horizontal gene transfer across gut microbiota members of farm animals based on homology search.</title>
        <authorList>
            <person name="Schwarzerova J."/>
            <person name="Nykrynova M."/>
            <person name="Jureckova K."/>
            <person name="Cejkova D."/>
            <person name="Rychlik I."/>
        </authorList>
    </citation>
    <scope>NUCLEOTIDE SEQUENCE</scope>
    <source>
        <strain evidence="2">ET15</strain>
        <strain evidence="1">ET37</strain>
    </source>
</reference>
<dbReference type="EMBL" id="JAUEIE010000003">
    <property type="protein sequence ID" value="MDN0022394.1"/>
    <property type="molecule type" value="Genomic_DNA"/>
</dbReference>
<evidence type="ECO:0000313" key="3">
    <source>
        <dbReference type="Proteomes" id="UP001167831"/>
    </source>
</evidence>
<sequence length="151" mass="17331">MDTECYEIFIHVKGTGFTFLLDKRMKHNFISPAFLAFFNLGEKRIYPSLNDKTGDVNTKPADDSIPPFLCEYSISTEDIFRYIGKKVGRCKDNKLRTCKVFMLEFEYDGSAFSFPFLLDKSLVEPAILGGKSFDKIKARFPKLISHISGRF</sequence>
<accession>A0AAW7JGI6</accession>
<gene>
    <name evidence="1" type="ORF">QVN81_05065</name>
    <name evidence="2" type="ORF">QVN84_05600</name>
</gene>